<keyword evidence="1" id="KW-0732">Signal</keyword>
<organism evidence="2 3">
    <name type="scientific">Panagrolaimus davidi</name>
    <dbReference type="NCBI Taxonomy" id="227884"/>
    <lineage>
        <taxon>Eukaryota</taxon>
        <taxon>Metazoa</taxon>
        <taxon>Ecdysozoa</taxon>
        <taxon>Nematoda</taxon>
        <taxon>Chromadorea</taxon>
        <taxon>Rhabditida</taxon>
        <taxon>Tylenchina</taxon>
        <taxon>Panagrolaimomorpha</taxon>
        <taxon>Panagrolaimoidea</taxon>
        <taxon>Panagrolaimidae</taxon>
        <taxon>Panagrolaimus</taxon>
    </lineage>
</organism>
<feature type="signal peptide" evidence="1">
    <location>
        <begin position="1"/>
        <end position="19"/>
    </location>
</feature>
<dbReference type="AlphaFoldDB" id="A0A914PAD7"/>
<name>A0A914PAD7_9BILA</name>
<proteinExistence type="predicted"/>
<evidence type="ECO:0000313" key="2">
    <source>
        <dbReference type="Proteomes" id="UP000887578"/>
    </source>
</evidence>
<reference evidence="3" key="1">
    <citation type="submission" date="2022-11" db="UniProtKB">
        <authorList>
            <consortium name="WormBaseParasite"/>
        </authorList>
    </citation>
    <scope>IDENTIFICATION</scope>
</reference>
<evidence type="ECO:0000313" key="3">
    <source>
        <dbReference type="WBParaSite" id="PDA_v2.g12253.t1"/>
    </source>
</evidence>
<evidence type="ECO:0000256" key="1">
    <source>
        <dbReference type="SAM" id="SignalP"/>
    </source>
</evidence>
<keyword evidence="2" id="KW-1185">Reference proteome</keyword>
<sequence>MRSKMILIFPWAIFSGALGNLILSGHQGPDTVVSGRTMHTKIELYDTGILRGITTTRARHLFLGFRGGVFVTLFDENDNKVWEGGWHHYGVNLHSIRISDWTEQVPQELIPRIMKYKIVHKLTPRDLNKKFTGIFNFAMLLLSK</sequence>
<dbReference type="Proteomes" id="UP000887578">
    <property type="component" value="Unplaced"/>
</dbReference>
<feature type="chain" id="PRO_5037965717" evidence="1">
    <location>
        <begin position="20"/>
        <end position="144"/>
    </location>
</feature>
<accession>A0A914PAD7</accession>
<protein>
    <submittedName>
        <fullName evidence="3">Sperm-lysin</fullName>
    </submittedName>
</protein>
<dbReference type="WBParaSite" id="PDA_v2.g12253.t1">
    <property type="protein sequence ID" value="PDA_v2.g12253.t1"/>
    <property type="gene ID" value="PDA_v2.g12253"/>
</dbReference>